<dbReference type="InterPro" id="IPR036047">
    <property type="entry name" value="F-box-like_dom_sf"/>
</dbReference>
<protein>
    <recommendedName>
        <fullName evidence="8">F-box domain-containing protein</fullName>
    </recommendedName>
</protein>
<dbReference type="EMBL" id="AP028912">
    <property type="protein sequence ID" value="BES93601.1"/>
    <property type="molecule type" value="Genomic_DNA"/>
</dbReference>
<keyword evidence="7" id="KW-1185">Reference proteome</keyword>
<accession>A0ABN7ARS5</accession>
<dbReference type="Gene3D" id="1.20.1280.50">
    <property type="match status" value="1"/>
</dbReference>
<keyword evidence="5" id="KW-0472">Membrane</keyword>
<evidence type="ECO:0008006" key="8">
    <source>
        <dbReference type="Google" id="ProtNLM"/>
    </source>
</evidence>
<dbReference type="PANTHER" id="PTHR20988:SF2">
    <property type="entry name" value="TRANSMEMBRANE PROTEIN 183A-RELATED"/>
    <property type="match status" value="1"/>
</dbReference>
<sequence length="328" mass="37653">MGKKRRCAQWTKDKKDASLGDVALSDFADAAVPAGAGRLKKSTAKLPLDSPVEDALEDDIEAQVLALKNTGLTPAKSESDDDPANDTGLILSDEIWMLLADYMRPQDVLKFCLICKSSYRIVNCPLFWIRLYKRYYNTKEYVPAFLKKHCLERVEGLKAKVVRSLYYTYPQYRASLARRTKCPLSSLLGQRCDLMWVQRARDKDINAGNVSQPILERWVYSFKLSRPSDENRASQTKKKSTLELLNYNPDLTCRLLEVISKEYVNPICVINMKLRKAVLDDRCVHLKFSSAPLSRFGTDFGAVDIYLRATEPPAVYDWWHPHFYNQQY</sequence>
<dbReference type="PANTHER" id="PTHR20988">
    <property type="entry name" value="TRANSMEMBRANE PROTEIN 183A-RELATED"/>
    <property type="match status" value="1"/>
</dbReference>
<proteinExistence type="inferred from homology"/>
<evidence type="ECO:0000256" key="3">
    <source>
        <dbReference type="ARBA" id="ARBA00022692"/>
    </source>
</evidence>
<keyword evidence="3" id="KW-0812">Transmembrane</keyword>
<evidence type="ECO:0000256" key="1">
    <source>
        <dbReference type="ARBA" id="ARBA00004167"/>
    </source>
</evidence>
<dbReference type="SUPFAM" id="SSF81383">
    <property type="entry name" value="F-box domain"/>
    <property type="match status" value="1"/>
</dbReference>
<evidence type="ECO:0000256" key="5">
    <source>
        <dbReference type="ARBA" id="ARBA00023136"/>
    </source>
</evidence>
<gene>
    <name evidence="6" type="ORF">NTJ_06410</name>
</gene>
<name>A0ABN7ARS5_9HEMI</name>
<evidence type="ECO:0000256" key="4">
    <source>
        <dbReference type="ARBA" id="ARBA00022989"/>
    </source>
</evidence>
<organism evidence="6 7">
    <name type="scientific">Nesidiocoris tenuis</name>
    <dbReference type="NCBI Taxonomy" id="355587"/>
    <lineage>
        <taxon>Eukaryota</taxon>
        <taxon>Metazoa</taxon>
        <taxon>Ecdysozoa</taxon>
        <taxon>Arthropoda</taxon>
        <taxon>Hexapoda</taxon>
        <taxon>Insecta</taxon>
        <taxon>Pterygota</taxon>
        <taxon>Neoptera</taxon>
        <taxon>Paraneoptera</taxon>
        <taxon>Hemiptera</taxon>
        <taxon>Heteroptera</taxon>
        <taxon>Panheteroptera</taxon>
        <taxon>Cimicomorpha</taxon>
        <taxon>Miridae</taxon>
        <taxon>Dicyphina</taxon>
        <taxon>Nesidiocoris</taxon>
    </lineage>
</organism>
<dbReference type="InterPro" id="IPR026509">
    <property type="entry name" value="TMEM183"/>
</dbReference>
<evidence type="ECO:0000313" key="6">
    <source>
        <dbReference type="EMBL" id="BES93601.1"/>
    </source>
</evidence>
<comment type="subcellular location">
    <subcellularLocation>
        <location evidence="1">Membrane</location>
        <topology evidence="1">Single-pass membrane protein</topology>
    </subcellularLocation>
</comment>
<keyword evidence="4" id="KW-1133">Transmembrane helix</keyword>
<evidence type="ECO:0000256" key="2">
    <source>
        <dbReference type="ARBA" id="ARBA00006744"/>
    </source>
</evidence>
<reference evidence="6 7" key="1">
    <citation type="submission" date="2023-09" db="EMBL/GenBank/DDBJ databases">
        <title>Nesidiocoris tenuis whole genome shotgun sequence.</title>
        <authorList>
            <person name="Shibata T."/>
            <person name="Shimoda M."/>
            <person name="Kobayashi T."/>
            <person name="Uehara T."/>
        </authorList>
    </citation>
    <scope>NUCLEOTIDE SEQUENCE [LARGE SCALE GENOMIC DNA]</scope>
    <source>
        <strain evidence="6 7">Japan</strain>
    </source>
</reference>
<dbReference type="Proteomes" id="UP001307889">
    <property type="component" value="Chromosome 4"/>
</dbReference>
<comment type="similarity">
    <text evidence="2">Belongs to the TMEM183 family.</text>
</comment>
<evidence type="ECO:0000313" key="7">
    <source>
        <dbReference type="Proteomes" id="UP001307889"/>
    </source>
</evidence>